<dbReference type="Proteomes" id="UP000323000">
    <property type="component" value="Chromosome 11"/>
</dbReference>
<evidence type="ECO:0000256" key="4">
    <source>
        <dbReference type="ARBA" id="ARBA00023125"/>
    </source>
</evidence>
<gene>
    <name evidence="11" type="ORF">EZV62_023076</name>
</gene>
<evidence type="ECO:0000256" key="1">
    <source>
        <dbReference type="ARBA" id="ARBA00004123"/>
    </source>
</evidence>
<evidence type="ECO:0000256" key="6">
    <source>
        <dbReference type="ARBA" id="ARBA00023163"/>
    </source>
</evidence>
<feature type="compositionally biased region" description="Polar residues" evidence="9">
    <location>
        <begin position="554"/>
        <end position="569"/>
    </location>
</feature>
<accession>A0A5C7H228</accession>
<dbReference type="SMART" id="SM00389">
    <property type="entry name" value="HOX"/>
    <property type="match status" value="1"/>
</dbReference>
<feature type="compositionally biased region" description="Basic residues" evidence="9">
    <location>
        <begin position="603"/>
        <end position="612"/>
    </location>
</feature>
<dbReference type="InterPro" id="IPR001356">
    <property type="entry name" value="HD"/>
</dbReference>
<evidence type="ECO:0000256" key="7">
    <source>
        <dbReference type="ARBA" id="ARBA00023242"/>
    </source>
</evidence>
<name>A0A5C7H228_9ROSI</name>
<dbReference type="GO" id="GO:0005634">
    <property type="term" value="C:nucleus"/>
    <property type="evidence" value="ECO:0007669"/>
    <property type="project" value="UniProtKB-SubCell"/>
</dbReference>
<dbReference type="InterPro" id="IPR050224">
    <property type="entry name" value="TALE_homeobox"/>
</dbReference>
<feature type="region of interest" description="Disordered" evidence="9">
    <location>
        <begin position="85"/>
        <end position="155"/>
    </location>
</feature>
<protein>
    <recommendedName>
        <fullName evidence="10">Homeobox domain-containing protein</fullName>
    </recommendedName>
</protein>
<keyword evidence="12" id="KW-1185">Reference proteome</keyword>
<dbReference type="SMART" id="SM00574">
    <property type="entry name" value="POX"/>
    <property type="match status" value="1"/>
</dbReference>
<comment type="caution">
    <text evidence="11">The sequence shown here is derived from an EMBL/GenBank/DDBJ whole genome shotgun (WGS) entry which is preliminary data.</text>
</comment>
<evidence type="ECO:0000259" key="10">
    <source>
        <dbReference type="PROSITE" id="PS50071"/>
    </source>
</evidence>
<feature type="compositionally biased region" description="Polar residues" evidence="9">
    <location>
        <begin position="131"/>
        <end position="140"/>
    </location>
</feature>
<dbReference type="AlphaFoldDB" id="A0A5C7H228"/>
<evidence type="ECO:0000256" key="3">
    <source>
        <dbReference type="ARBA" id="ARBA00023015"/>
    </source>
</evidence>
<evidence type="ECO:0000313" key="12">
    <source>
        <dbReference type="Proteomes" id="UP000323000"/>
    </source>
</evidence>
<evidence type="ECO:0000256" key="9">
    <source>
        <dbReference type="SAM" id="MobiDB-lite"/>
    </source>
</evidence>
<keyword evidence="3" id="KW-0805">Transcription regulation</keyword>
<keyword evidence="6" id="KW-0804">Transcription</keyword>
<feature type="region of interest" description="Disordered" evidence="9">
    <location>
        <begin position="582"/>
        <end position="618"/>
    </location>
</feature>
<dbReference type="PROSITE" id="PS50071">
    <property type="entry name" value="HOMEOBOX_2"/>
    <property type="match status" value="1"/>
</dbReference>
<feature type="domain" description="Homeobox" evidence="10">
    <location>
        <begin position="444"/>
        <end position="513"/>
    </location>
</feature>
<dbReference type="GO" id="GO:0006355">
    <property type="term" value="P:regulation of DNA-templated transcription"/>
    <property type="evidence" value="ECO:0007669"/>
    <property type="project" value="InterPro"/>
</dbReference>
<dbReference type="Pfam" id="PF05920">
    <property type="entry name" value="Homeobox_KN"/>
    <property type="match status" value="1"/>
</dbReference>
<evidence type="ECO:0000256" key="2">
    <source>
        <dbReference type="ARBA" id="ARBA00006454"/>
    </source>
</evidence>
<feature type="region of interest" description="Disordered" evidence="9">
    <location>
        <begin position="523"/>
        <end position="569"/>
    </location>
</feature>
<feature type="DNA-binding region" description="Homeobox" evidence="8">
    <location>
        <begin position="446"/>
        <end position="514"/>
    </location>
</feature>
<organism evidence="11 12">
    <name type="scientific">Acer yangbiense</name>
    <dbReference type="NCBI Taxonomy" id="1000413"/>
    <lineage>
        <taxon>Eukaryota</taxon>
        <taxon>Viridiplantae</taxon>
        <taxon>Streptophyta</taxon>
        <taxon>Embryophyta</taxon>
        <taxon>Tracheophyta</taxon>
        <taxon>Spermatophyta</taxon>
        <taxon>Magnoliopsida</taxon>
        <taxon>eudicotyledons</taxon>
        <taxon>Gunneridae</taxon>
        <taxon>Pentapetalae</taxon>
        <taxon>rosids</taxon>
        <taxon>malvids</taxon>
        <taxon>Sapindales</taxon>
        <taxon>Sapindaceae</taxon>
        <taxon>Hippocastanoideae</taxon>
        <taxon>Acereae</taxon>
        <taxon>Acer</taxon>
    </lineage>
</organism>
<dbReference type="CDD" id="cd00086">
    <property type="entry name" value="homeodomain"/>
    <property type="match status" value="1"/>
</dbReference>
<dbReference type="Pfam" id="PF07526">
    <property type="entry name" value="POX"/>
    <property type="match status" value="1"/>
</dbReference>
<feature type="region of interest" description="Disordered" evidence="9">
    <location>
        <begin position="293"/>
        <end position="315"/>
    </location>
</feature>
<reference evidence="12" key="1">
    <citation type="journal article" date="2019" name="Gigascience">
        <title>De novo genome assembly of the endangered Acer yangbiense, a plant species with extremely small populations endemic to Yunnan Province, China.</title>
        <authorList>
            <person name="Yang J."/>
            <person name="Wariss H.M."/>
            <person name="Tao L."/>
            <person name="Zhang R."/>
            <person name="Yun Q."/>
            <person name="Hollingsworth P."/>
            <person name="Dao Z."/>
            <person name="Luo G."/>
            <person name="Guo H."/>
            <person name="Ma Y."/>
            <person name="Sun W."/>
        </authorList>
    </citation>
    <scope>NUCLEOTIDE SEQUENCE [LARGE SCALE GENOMIC DNA]</scope>
    <source>
        <strain evidence="12">cv. Malutang</strain>
    </source>
</reference>
<comment type="similarity">
    <text evidence="2">Belongs to the TALE/BELL homeobox family.</text>
</comment>
<keyword evidence="5 8" id="KW-0371">Homeobox</keyword>
<evidence type="ECO:0000256" key="8">
    <source>
        <dbReference type="PROSITE-ProRule" id="PRU00108"/>
    </source>
</evidence>
<feature type="compositionally biased region" description="Low complexity" evidence="9">
    <location>
        <begin position="96"/>
        <end position="116"/>
    </location>
</feature>
<sequence length="732" mass="82529">MAREVCEDKSRNMISSGSFCYTDVSSGNPTTFHHHHQAHLVNQIQGFETNPSEIFNLTTGMEMIGFSKNLQQQQQQHSDNNSVMWKGFFNNKHGPSSSSSKTINESTTSQHDFYQQQHHDHHQFNKPDFTTGMSETSSENLLVGGHEQSPWHENRTTLLVDDSTLRCVFPCEGNERPSQGLSLSLSSNNPSTIGLQSFELRQTNHHNNNSHHDQTDDMRFMGSSSREGLFFGKSPTSSIQVQQQQMIQDGFLGKAESIEFQVRNSKYLGPAQDLLNEFCSLGTKQNDALQKLKTTQQKTKQRDDENNIASGSSSSRKQSLHSLEFMELQKRKTKLLSMLDEVYIYIYIYLYMFQFHFSVVSSFEEVAGHGAAKVYSALASKAMSRHFRCLRDGIVNQIQATRKAMGEKDPVAPGTTRGETPRLRILDQTLRQQRAFQQMSMMESHPWRPQRGLPERSVSVLRAWLFEHFLHPYPSDVDKHILARQTGLSRSQACPHLSVSNWFINARVRLWKPMVEEMYLEETKEQDDNNNNNNTMASSDGVTDLDDNIIGRPNQINQTSMSTDQKPTQDQLIRIDSECLSSIINNPDKNNNNNDPKTPKTLQNHHLHHHQQQHQQQSYGTFGAMELDFSSYNQHAVGGVSYGNENGGTTTNQNFNSGGGVSLTLGLQQHGGSGGGVSLAFSPATQSSLFYSRDHIEDCQPVQYSLLDGDQGQNLPYRNLMGAQLLHDLAGS</sequence>
<dbReference type="PANTHER" id="PTHR11850">
    <property type="entry name" value="HOMEOBOX PROTEIN TRANSCRIPTION FACTORS"/>
    <property type="match status" value="1"/>
</dbReference>
<dbReference type="OrthoDB" id="10056939at2759"/>
<dbReference type="GO" id="GO:0003677">
    <property type="term" value="F:DNA binding"/>
    <property type="evidence" value="ECO:0007669"/>
    <property type="project" value="UniProtKB-UniRule"/>
</dbReference>
<evidence type="ECO:0000256" key="5">
    <source>
        <dbReference type="ARBA" id="ARBA00023155"/>
    </source>
</evidence>
<dbReference type="InterPro" id="IPR006563">
    <property type="entry name" value="POX_dom"/>
</dbReference>
<dbReference type="InterPro" id="IPR009057">
    <property type="entry name" value="Homeodomain-like_sf"/>
</dbReference>
<keyword evidence="7 8" id="KW-0539">Nucleus</keyword>
<evidence type="ECO:0000313" key="11">
    <source>
        <dbReference type="EMBL" id="TXG50552.1"/>
    </source>
</evidence>
<dbReference type="SUPFAM" id="SSF46689">
    <property type="entry name" value="Homeodomain-like"/>
    <property type="match status" value="1"/>
</dbReference>
<keyword evidence="4 8" id="KW-0238">DNA-binding</keyword>
<comment type="subcellular location">
    <subcellularLocation>
        <location evidence="1 8">Nucleus</location>
    </subcellularLocation>
</comment>
<proteinExistence type="inferred from homology"/>
<dbReference type="InterPro" id="IPR008422">
    <property type="entry name" value="KN_HD"/>
</dbReference>
<feature type="compositionally biased region" description="Low complexity" evidence="9">
    <location>
        <begin position="585"/>
        <end position="601"/>
    </location>
</feature>
<dbReference type="Gene3D" id="1.10.10.60">
    <property type="entry name" value="Homeodomain-like"/>
    <property type="match status" value="1"/>
</dbReference>
<dbReference type="EMBL" id="VAHF01000011">
    <property type="protein sequence ID" value="TXG50552.1"/>
    <property type="molecule type" value="Genomic_DNA"/>
</dbReference>